<protein>
    <submittedName>
        <fullName evidence="1">Uncharacterized protein</fullName>
    </submittedName>
</protein>
<name>A0A1G1Y842_9BACT</name>
<proteinExistence type="predicted"/>
<dbReference type="EMBL" id="MHIF01000028">
    <property type="protein sequence ID" value="OGY47737.1"/>
    <property type="molecule type" value="Genomic_DNA"/>
</dbReference>
<organism evidence="1 2">
    <name type="scientific">Candidatus Buchananbacteria bacterium RIFCSPHIGHO2_01_FULL_46_12</name>
    <dbReference type="NCBI Taxonomy" id="1797536"/>
    <lineage>
        <taxon>Bacteria</taxon>
        <taxon>Candidatus Buchananiibacteriota</taxon>
    </lineage>
</organism>
<dbReference type="AlphaFoldDB" id="A0A1G1Y842"/>
<evidence type="ECO:0000313" key="1">
    <source>
        <dbReference type="EMBL" id="OGY47737.1"/>
    </source>
</evidence>
<comment type="caution">
    <text evidence="1">The sequence shown here is derived from an EMBL/GenBank/DDBJ whole genome shotgun (WGS) entry which is preliminary data.</text>
</comment>
<accession>A0A1G1Y842</accession>
<reference evidence="1 2" key="1">
    <citation type="journal article" date="2016" name="Nat. Commun.">
        <title>Thousands of microbial genomes shed light on interconnected biogeochemical processes in an aquifer system.</title>
        <authorList>
            <person name="Anantharaman K."/>
            <person name="Brown C.T."/>
            <person name="Hug L.A."/>
            <person name="Sharon I."/>
            <person name="Castelle C.J."/>
            <person name="Probst A.J."/>
            <person name="Thomas B.C."/>
            <person name="Singh A."/>
            <person name="Wilkins M.J."/>
            <person name="Karaoz U."/>
            <person name="Brodie E.L."/>
            <person name="Williams K.H."/>
            <person name="Hubbard S.S."/>
            <person name="Banfield J.F."/>
        </authorList>
    </citation>
    <scope>NUCLEOTIDE SEQUENCE [LARGE SCALE GENOMIC DNA]</scope>
</reference>
<gene>
    <name evidence="1" type="ORF">A2663_05000</name>
</gene>
<dbReference type="Proteomes" id="UP000178432">
    <property type="component" value="Unassembled WGS sequence"/>
</dbReference>
<evidence type="ECO:0000313" key="2">
    <source>
        <dbReference type="Proteomes" id="UP000178432"/>
    </source>
</evidence>
<sequence length="75" mass="8894">MFFDRKELRMFFKKWFKQKKLKKLERKLAEAKSCLAVFKSVSSSGADGCLTWRAWPAEAFYGKEVDRLEAEIRLL</sequence>